<dbReference type="RefSeq" id="WP_134111036.1">
    <property type="nucleotide sequence ID" value="NZ_SOCN01000002.1"/>
</dbReference>
<dbReference type="NCBIfam" id="NF045844">
    <property type="entry name" value="BC85_0335_fam"/>
    <property type="match status" value="1"/>
</dbReference>
<protein>
    <submittedName>
        <fullName evidence="2">Uncharacterized protein</fullName>
    </submittedName>
</protein>
<proteinExistence type="predicted"/>
<keyword evidence="3" id="KW-1185">Reference proteome</keyword>
<feature type="transmembrane region" description="Helical" evidence="1">
    <location>
        <begin position="6"/>
        <end position="29"/>
    </location>
</feature>
<keyword evidence="1" id="KW-0812">Transmembrane</keyword>
<dbReference type="AlphaFoldDB" id="A0A4R7UDR2"/>
<evidence type="ECO:0000313" key="3">
    <source>
        <dbReference type="Proteomes" id="UP000295757"/>
    </source>
</evidence>
<sequence length="227" mass="27000">MSYKTILIISAIVVFVLGITTYIVIQIWVRRYRAKYVRKAQEEAFIKVQSMRNDIGQLPFVLKDEFRSKSNDLDIEGLINTVYLNHYQSLLILSKRDLFAFAAVVEKVKTTGYYLIDEFDFEKYNQVRRKMPEEFQQAILPYDDQPLDFVCVFSSNLDIMSIYQKYYQKLNENGMIAICLKFFKNREAYDLVQLLKKNKIQHEVSYISNKFLFIVKKNIKLENKNEE</sequence>
<dbReference type="Proteomes" id="UP000295757">
    <property type="component" value="Unassembled WGS sequence"/>
</dbReference>
<evidence type="ECO:0000313" key="2">
    <source>
        <dbReference type="EMBL" id="TDV23580.1"/>
    </source>
</evidence>
<organism evidence="2 3">
    <name type="scientific">Mycoplasmopsis mustelae</name>
    <dbReference type="NCBI Taxonomy" id="171289"/>
    <lineage>
        <taxon>Bacteria</taxon>
        <taxon>Bacillati</taxon>
        <taxon>Mycoplasmatota</taxon>
        <taxon>Mycoplasmoidales</taxon>
        <taxon>Metamycoplasmataceae</taxon>
        <taxon>Mycoplasmopsis</taxon>
    </lineage>
</organism>
<name>A0A4R7UDR2_9BACT</name>
<comment type="caution">
    <text evidence="2">The sequence shown here is derived from an EMBL/GenBank/DDBJ whole genome shotgun (WGS) entry which is preliminary data.</text>
</comment>
<dbReference type="EMBL" id="SOCN01000002">
    <property type="protein sequence ID" value="TDV23580.1"/>
    <property type="molecule type" value="Genomic_DNA"/>
</dbReference>
<accession>A0A4R7UDR2</accession>
<keyword evidence="1" id="KW-1133">Transmembrane helix</keyword>
<reference evidence="2 3" key="1">
    <citation type="submission" date="2019-03" db="EMBL/GenBank/DDBJ databases">
        <title>Genomic Encyclopedia of Archaeal and Bacterial Type Strains, Phase II (KMG-II): from individual species to whole genera.</title>
        <authorList>
            <person name="Goeker M."/>
        </authorList>
    </citation>
    <scope>NUCLEOTIDE SEQUENCE [LARGE SCALE GENOMIC DNA]</scope>
    <source>
        <strain evidence="2 3">ATCC 35214</strain>
    </source>
</reference>
<dbReference type="OrthoDB" id="398649at2"/>
<evidence type="ECO:0000256" key="1">
    <source>
        <dbReference type="SAM" id="Phobius"/>
    </source>
</evidence>
<gene>
    <name evidence="2" type="ORF">BCF59_0572</name>
</gene>
<keyword evidence="1" id="KW-0472">Membrane</keyword>